<proteinExistence type="predicted"/>
<reference evidence="1" key="1">
    <citation type="submission" date="2021-01" db="EMBL/GenBank/DDBJ databases">
        <title>Whole genome shotgun sequence of Actinoplanes nipponensis NBRC 14063.</title>
        <authorList>
            <person name="Komaki H."/>
            <person name="Tamura T."/>
        </authorList>
    </citation>
    <scope>NUCLEOTIDE SEQUENCE</scope>
    <source>
        <strain evidence="1">NBRC 14063</strain>
    </source>
</reference>
<comment type="caution">
    <text evidence="1">The sequence shown here is derived from an EMBL/GenBank/DDBJ whole genome shotgun (WGS) entry which is preliminary data.</text>
</comment>
<gene>
    <name evidence="1" type="ORF">Ani05nite_57010</name>
</gene>
<dbReference type="RefSeq" id="WP_203773384.1">
    <property type="nucleotide sequence ID" value="NZ_BAAAYJ010000093.1"/>
</dbReference>
<evidence type="ECO:0000313" key="2">
    <source>
        <dbReference type="Proteomes" id="UP000647172"/>
    </source>
</evidence>
<evidence type="ECO:0000313" key="1">
    <source>
        <dbReference type="EMBL" id="GIE52167.1"/>
    </source>
</evidence>
<protein>
    <submittedName>
        <fullName evidence="1">Uncharacterized protein</fullName>
    </submittedName>
</protein>
<accession>A0A919JMY2</accession>
<name>A0A919JMY2_9ACTN</name>
<dbReference type="AlphaFoldDB" id="A0A919JMY2"/>
<dbReference type="EMBL" id="BOMQ01000065">
    <property type="protein sequence ID" value="GIE52167.1"/>
    <property type="molecule type" value="Genomic_DNA"/>
</dbReference>
<dbReference type="Proteomes" id="UP000647172">
    <property type="component" value="Unassembled WGS sequence"/>
</dbReference>
<keyword evidence="2" id="KW-1185">Reference proteome</keyword>
<organism evidence="1 2">
    <name type="scientific">Actinoplanes nipponensis</name>
    <dbReference type="NCBI Taxonomy" id="135950"/>
    <lineage>
        <taxon>Bacteria</taxon>
        <taxon>Bacillati</taxon>
        <taxon>Actinomycetota</taxon>
        <taxon>Actinomycetes</taxon>
        <taxon>Micromonosporales</taxon>
        <taxon>Micromonosporaceae</taxon>
        <taxon>Actinoplanes</taxon>
    </lineage>
</organism>
<sequence>MSTRAGRFSRVFLARPVLAMILGVVLAGMPVTQAAAYASAPNPGDFLALTTDRSNPDVVTFTLTADTAVGDCVALSGGTLQVPRPSASGLTYVAWTQRAYTQKTKNYDQWHSELTLLGADGGSYLVPTRVDSDKMSTAWQVYGWTKHSIVFPMTSAFYAQINGVQWVAYC</sequence>